<evidence type="ECO:0000256" key="2">
    <source>
        <dbReference type="PROSITE-ProRule" id="PRU00169"/>
    </source>
</evidence>
<keyword evidence="1 2" id="KW-0597">Phosphoprotein</keyword>
<dbReference type="InterPro" id="IPR003594">
    <property type="entry name" value="HATPase_dom"/>
</dbReference>
<dbReference type="InterPro" id="IPR011006">
    <property type="entry name" value="CheY-like_superfamily"/>
</dbReference>
<dbReference type="EMBL" id="PUIA01000081">
    <property type="protein sequence ID" value="PQO25422.1"/>
    <property type="molecule type" value="Genomic_DNA"/>
</dbReference>
<dbReference type="SUPFAM" id="SSF52172">
    <property type="entry name" value="CheY-like"/>
    <property type="match status" value="1"/>
</dbReference>
<evidence type="ECO:0000259" key="3">
    <source>
        <dbReference type="PROSITE" id="PS50110"/>
    </source>
</evidence>
<dbReference type="CDD" id="cd00156">
    <property type="entry name" value="REC"/>
    <property type="match status" value="1"/>
</dbReference>
<dbReference type="PANTHER" id="PTHR44591:SF25">
    <property type="entry name" value="CHEMOTAXIS TWO-COMPONENT RESPONSE REGULATOR"/>
    <property type="match status" value="1"/>
</dbReference>
<organism evidence="4 5">
    <name type="scientific">Blastopirellula marina</name>
    <dbReference type="NCBI Taxonomy" id="124"/>
    <lineage>
        <taxon>Bacteria</taxon>
        <taxon>Pseudomonadati</taxon>
        <taxon>Planctomycetota</taxon>
        <taxon>Planctomycetia</taxon>
        <taxon>Pirellulales</taxon>
        <taxon>Pirellulaceae</taxon>
        <taxon>Blastopirellula</taxon>
    </lineage>
</organism>
<dbReference type="SMART" id="SM00448">
    <property type="entry name" value="REC"/>
    <property type="match status" value="1"/>
</dbReference>
<dbReference type="CDD" id="cd16936">
    <property type="entry name" value="HATPase_RsbW-like"/>
    <property type="match status" value="1"/>
</dbReference>
<protein>
    <recommendedName>
        <fullName evidence="3">Response regulatory domain-containing protein</fullName>
    </recommendedName>
</protein>
<comment type="caution">
    <text evidence="4">The sequence shown here is derived from an EMBL/GenBank/DDBJ whole genome shotgun (WGS) entry which is preliminary data.</text>
</comment>
<dbReference type="PROSITE" id="PS50110">
    <property type="entry name" value="RESPONSE_REGULATORY"/>
    <property type="match status" value="1"/>
</dbReference>
<dbReference type="InterPro" id="IPR001789">
    <property type="entry name" value="Sig_transdc_resp-reg_receiver"/>
</dbReference>
<feature type="domain" description="Response regulatory" evidence="3">
    <location>
        <begin position="17"/>
        <end position="135"/>
    </location>
</feature>
<reference evidence="4 5" key="1">
    <citation type="submission" date="2018-02" db="EMBL/GenBank/DDBJ databases">
        <title>Comparative genomes isolates from brazilian mangrove.</title>
        <authorList>
            <person name="Araujo J.E."/>
            <person name="Taketani R.G."/>
            <person name="Silva M.C.P."/>
            <person name="Loureco M.V."/>
            <person name="Andreote F.D."/>
        </authorList>
    </citation>
    <scope>NUCLEOTIDE SEQUENCE [LARGE SCALE GENOMIC DNA]</scope>
    <source>
        <strain evidence="4 5">HEX-2 MGV</strain>
    </source>
</reference>
<evidence type="ECO:0000256" key="1">
    <source>
        <dbReference type="ARBA" id="ARBA00022553"/>
    </source>
</evidence>
<gene>
    <name evidence="4" type="ORF">C5Y96_24075</name>
</gene>
<dbReference type="PANTHER" id="PTHR44591">
    <property type="entry name" value="STRESS RESPONSE REGULATOR PROTEIN 1"/>
    <property type="match status" value="1"/>
</dbReference>
<accession>A0A2S8EZU3</accession>
<dbReference type="Gene3D" id="3.40.50.2300">
    <property type="match status" value="1"/>
</dbReference>
<evidence type="ECO:0000313" key="4">
    <source>
        <dbReference type="EMBL" id="PQO25422.1"/>
    </source>
</evidence>
<proteinExistence type="predicted"/>
<dbReference type="Proteomes" id="UP000240009">
    <property type="component" value="Unassembled WGS sequence"/>
</dbReference>
<dbReference type="Pfam" id="PF13581">
    <property type="entry name" value="HATPase_c_2"/>
    <property type="match status" value="1"/>
</dbReference>
<dbReference type="AlphaFoldDB" id="A0A2S8EZU3"/>
<sequence length="317" mass="34806">MVFFLIFGIVGEYNMSTILIVDDTPVDSHLIEAILKKDPSNGSIAKAGNGMEALEKLHAISEEVDLVVTDLNMPEMNGLELVMRMQTIYPEIPVILTTAHGSEQLAVQALEQGAACYVPKALIAERLISTVQQVRALGVAEKNYERLTDCMRTAEFTFELQNDPALFERLVEMIQQICGSLGLCEDSGQVRLGMALEGALFSACYRGNLELTLDEIDQLQLGNPEALALVESRRMAEPYRERTVRVAAKMSSTQAQFEIAFDGPGIDPATIPDPNAANALDRIGNRGLVLLQAFMDEFEFDEASKAIKFAKVRTDAS</sequence>
<dbReference type="InterPro" id="IPR050595">
    <property type="entry name" value="Bact_response_regulator"/>
</dbReference>
<evidence type="ECO:0000313" key="5">
    <source>
        <dbReference type="Proteomes" id="UP000240009"/>
    </source>
</evidence>
<name>A0A2S8EZU3_9BACT</name>
<dbReference type="Pfam" id="PF00072">
    <property type="entry name" value="Response_reg"/>
    <property type="match status" value="1"/>
</dbReference>
<feature type="modified residue" description="4-aspartylphosphate" evidence="2">
    <location>
        <position position="70"/>
    </location>
</feature>
<dbReference type="GO" id="GO:0000160">
    <property type="term" value="P:phosphorelay signal transduction system"/>
    <property type="evidence" value="ECO:0007669"/>
    <property type="project" value="InterPro"/>
</dbReference>